<keyword evidence="3" id="KW-1185">Reference proteome</keyword>
<sequence length="83" mass="9031">MSLISGHRTTKQKLVKPWITSVKEAGKLTSNNGGTSVRVRGPEGGCWHNKPTPYKYPAQSTMKISNQASVHLSGYKVNDSSES</sequence>
<dbReference type="AlphaFoldDB" id="A0A9D4SAY8"/>
<proteinExistence type="predicted"/>
<evidence type="ECO:0000313" key="2">
    <source>
        <dbReference type="EMBL" id="KAH3896162.1"/>
    </source>
</evidence>
<gene>
    <name evidence="2" type="ORF">DPMN_020335</name>
</gene>
<protein>
    <submittedName>
        <fullName evidence="2">Uncharacterized protein</fullName>
    </submittedName>
</protein>
<reference evidence="2" key="2">
    <citation type="submission" date="2020-11" db="EMBL/GenBank/DDBJ databases">
        <authorList>
            <person name="McCartney M.A."/>
            <person name="Auch B."/>
            <person name="Kono T."/>
            <person name="Mallez S."/>
            <person name="Becker A."/>
            <person name="Gohl D.M."/>
            <person name="Silverstein K.A.T."/>
            <person name="Koren S."/>
            <person name="Bechman K.B."/>
            <person name="Herman A."/>
            <person name="Abrahante J.E."/>
            <person name="Garbe J."/>
        </authorList>
    </citation>
    <scope>NUCLEOTIDE SEQUENCE</scope>
    <source>
        <strain evidence="2">Duluth1</strain>
        <tissue evidence="2">Whole animal</tissue>
    </source>
</reference>
<evidence type="ECO:0000313" key="3">
    <source>
        <dbReference type="Proteomes" id="UP000828390"/>
    </source>
</evidence>
<dbReference type="Proteomes" id="UP000828390">
    <property type="component" value="Unassembled WGS sequence"/>
</dbReference>
<organism evidence="2 3">
    <name type="scientific">Dreissena polymorpha</name>
    <name type="common">Zebra mussel</name>
    <name type="synonym">Mytilus polymorpha</name>
    <dbReference type="NCBI Taxonomy" id="45954"/>
    <lineage>
        <taxon>Eukaryota</taxon>
        <taxon>Metazoa</taxon>
        <taxon>Spiralia</taxon>
        <taxon>Lophotrochozoa</taxon>
        <taxon>Mollusca</taxon>
        <taxon>Bivalvia</taxon>
        <taxon>Autobranchia</taxon>
        <taxon>Heteroconchia</taxon>
        <taxon>Euheterodonta</taxon>
        <taxon>Imparidentia</taxon>
        <taxon>Neoheterodontei</taxon>
        <taxon>Myida</taxon>
        <taxon>Dreissenoidea</taxon>
        <taxon>Dreissenidae</taxon>
        <taxon>Dreissena</taxon>
    </lineage>
</organism>
<reference evidence="2" key="1">
    <citation type="journal article" date="2019" name="bioRxiv">
        <title>The Genome of the Zebra Mussel, Dreissena polymorpha: A Resource for Invasive Species Research.</title>
        <authorList>
            <person name="McCartney M.A."/>
            <person name="Auch B."/>
            <person name="Kono T."/>
            <person name="Mallez S."/>
            <person name="Zhang Y."/>
            <person name="Obille A."/>
            <person name="Becker A."/>
            <person name="Abrahante J.E."/>
            <person name="Garbe J."/>
            <person name="Badalamenti J.P."/>
            <person name="Herman A."/>
            <person name="Mangelson H."/>
            <person name="Liachko I."/>
            <person name="Sullivan S."/>
            <person name="Sone E.D."/>
            <person name="Koren S."/>
            <person name="Silverstein K.A.T."/>
            <person name="Beckman K.B."/>
            <person name="Gohl D.M."/>
        </authorList>
    </citation>
    <scope>NUCLEOTIDE SEQUENCE</scope>
    <source>
        <strain evidence="2">Duluth1</strain>
        <tissue evidence="2">Whole animal</tissue>
    </source>
</reference>
<accession>A0A9D4SAY8</accession>
<comment type="caution">
    <text evidence="2">The sequence shown here is derived from an EMBL/GenBank/DDBJ whole genome shotgun (WGS) entry which is preliminary data.</text>
</comment>
<name>A0A9D4SAY8_DREPO</name>
<feature type="region of interest" description="Disordered" evidence="1">
    <location>
        <begin position="26"/>
        <end position="50"/>
    </location>
</feature>
<dbReference type="EMBL" id="JAIWYP010000001">
    <property type="protein sequence ID" value="KAH3896162.1"/>
    <property type="molecule type" value="Genomic_DNA"/>
</dbReference>
<evidence type="ECO:0000256" key="1">
    <source>
        <dbReference type="SAM" id="MobiDB-lite"/>
    </source>
</evidence>